<feature type="region of interest" description="Disordered" evidence="1">
    <location>
        <begin position="138"/>
        <end position="323"/>
    </location>
</feature>
<reference evidence="3 4" key="1">
    <citation type="submission" date="2017-11" db="EMBL/GenBank/DDBJ databases">
        <title>Genomic Encyclopedia of Archaeal and Bacterial Type Strains, Phase II (KMG-II): From Individual Species to Whole Genera.</title>
        <authorList>
            <person name="Goeker M."/>
        </authorList>
    </citation>
    <scope>NUCLEOTIDE SEQUENCE [LARGE SCALE GENOMIC DNA]</scope>
    <source>
        <strain evidence="3 4">DSM 25478</strain>
    </source>
</reference>
<keyword evidence="2" id="KW-0472">Membrane</keyword>
<evidence type="ECO:0000256" key="2">
    <source>
        <dbReference type="SAM" id="Phobius"/>
    </source>
</evidence>
<dbReference type="RefSeq" id="WP_157802639.1">
    <property type="nucleotide sequence ID" value="NZ_PGFE01000004.1"/>
</dbReference>
<feature type="compositionally biased region" description="Low complexity" evidence="1">
    <location>
        <begin position="227"/>
        <end position="243"/>
    </location>
</feature>
<dbReference type="EMBL" id="PGFE01000004">
    <property type="protein sequence ID" value="PJJ70025.1"/>
    <property type="molecule type" value="Genomic_DNA"/>
</dbReference>
<feature type="compositionally biased region" description="Basic and acidic residues" evidence="1">
    <location>
        <begin position="212"/>
        <end position="226"/>
    </location>
</feature>
<dbReference type="OrthoDB" id="3210682at2"/>
<feature type="transmembrane region" description="Helical" evidence="2">
    <location>
        <begin position="54"/>
        <end position="78"/>
    </location>
</feature>
<keyword evidence="4" id="KW-1185">Reference proteome</keyword>
<proteinExistence type="predicted"/>
<feature type="compositionally biased region" description="Low complexity" evidence="1">
    <location>
        <begin position="310"/>
        <end position="323"/>
    </location>
</feature>
<feature type="compositionally biased region" description="Polar residues" evidence="1">
    <location>
        <begin position="277"/>
        <end position="288"/>
    </location>
</feature>
<name>A0A2M9CDT7_9CELL</name>
<sequence>MRTALSLGATTVLLLVLALLLTRHTISLWSLVVTPPAGTQVGPDLVVGTLATGLGAAVAAWLGAWTGVAWACVVLRAAGTAWRTGERLVVEHAPGVVRRAARIGAAAGVGASLLVGGAAHAAPPTDPALVAATAATASTASTADGGGSVPRASDLGWQRSSATPGGLAVGGASTVDGGAETDRTTADDAVPAHDSSSADGTAAHESTAPGDTQEHAGQDDAEHGDAGQDNAGHGDAGQDNAGHGDAGQDDAGHGDAGQDDADAQHAQGEQPAVATQHGGTPQGTQEPSSPGDGTDGETSPPAVTSPPPAGTSTLGDGSAGASGARAGNEVVVLRGDTLWAIAARALPAGASDQAVAAASTRWFEANRDVIGTDPDLILPGQVLRAPT</sequence>
<dbReference type="InterPro" id="IPR018392">
    <property type="entry name" value="LysM"/>
</dbReference>
<dbReference type="AlphaFoldDB" id="A0A2M9CDT7"/>
<dbReference type="Proteomes" id="UP000231693">
    <property type="component" value="Unassembled WGS sequence"/>
</dbReference>
<dbReference type="CDD" id="cd00118">
    <property type="entry name" value="LysM"/>
    <property type="match status" value="1"/>
</dbReference>
<accession>A0A2M9CDT7</accession>
<keyword evidence="2" id="KW-0812">Transmembrane</keyword>
<evidence type="ECO:0000313" key="3">
    <source>
        <dbReference type="EMBL" id="PJJ70025.1"/>
    </source>
</evidence>
<dbReference type="InterPro" id="IPR036779">
    <property type="entry name" value="LysM_dom_sf"/>
</dbReference>
<keyword evidence="2" id="KW-1133">Transmembrane helix</keyword>
<protein>
    <submittedName>
        <fullName evidence="3">Nucleoid-associated protein YgaU</fullName>
    </submittedName>
</protein>
<gene>
    <name evidence="3" type="ORF">CLV28_2502</name>
</gene>
<comment type="caution">
    <text evidence="3">The sequence shown here is derived from an EMBL/GenBank/DDBJ whole genome shotgun (WGS) entry which is preliminary data.</text>
</comment>
<evidence type="ECO:0000256" key="1">
    <source>
        <dbReference type="SAM" id="MobiDB-lite"/>
    </source>
</evidence>
<dbReference type="Gene3D" id="3.10.350.10">
    <property type="entry name" value="LysM domain"/>
    <property type="match status" value="1"/>
</dbReference>
<organism evidence="3 4">
    <name type="scientific">Sediminihabitans luteus</name>
    <dbReference type="NCBI Taxonomy" id="1138585"/>
    <lineage>
        <taxon>Bacteria</taxon>
        <taxon>Bacillati</taxon>
        <taxon>Actinomycetota</taxon>
        <taxon>Actinomycetes</taxon>
        <taxon>Micrococcales</taxon>
        <taxon>Cellulomonadaceae</taxon>
        <taxon>Sediminihabitans</taxon>
    </lineage>
</organism>
<evidence type="ECO:0000313" key="4">
    <source>
        <dbReference type="Proteomes" id="UP000231693"/>
    </source>
</evidence>